<sequence>MRDDLITLYLRTNQSAKALSLCDSCAPAQFSQNELENLGKAARNEKQYDRAVAFYSQLQKQFPDNPNGWLGGALASTETKNYTAAKNALNV</sequence>
<evidence type="ECO:0008006" key="3">
    <source>
        <dbReference type="Google" id="ProtNLM"/>
    </source>
</evidence>
<dbReference type="Gene3D" id="1.25.40.10">
    <property type="entry name" value="Tetratricopeptide repeat domain"/>
    <property type="match status" value="1"/>
</dbReference>
<dbReference type="InterPro" id="IPR019734">
    <property type="entry name" value="TPR_rpt"/>
</dbReference>
<dbReference type="AlphaFoldDB" id="A0AB33QJX5"/>
<accession>A0AB33QJX5</accession>
<dbReference type="SUPFAM" id="SSF48452">
    <property type="entry name" value="TPR-like"/>
    <property type="match status" value="1"/>
</dbReference>
<reference evidence="2" key="1">
    <citation type="submission" date="2010-07" db="EMBL/GenBank/DDBJ databases">
        <title>The genome sequence of Haemophilus parainfluenzae T3T1.</title>
        <authorList>
            <person name="Crook D."/>
            <person name="Hood D."/>
            <person name="Moxon R."/>
            <person name="Parkhill J."/>
            <person name="Aslett M."/>
            <person name="Bentley S.D."/>
        </authorList>
    </citation>
    <scope>NUCLEOTIDE SEQUENCE [LARGE SCALE GENOMIC DNA]</scope>
    <source>
        <strain evidence="2">T3T1</strain>
    </source>
</reference>
<dbReference type="EMBL" id="FQ312002">
    <property type="protein sequence ID" value="CBW14479.1"/>
    <property type="molecule type" value="Genomic_DNA"/>
</dbReference>
<proteinExistence type="predicted"/>
<name>A0AB33QJX5_HAEP3</name>
<protein>
    <recommendedName>
        <fullName evidence="3">Tetratricopeptide repeat protein</fullName>
    </recommendedName>
</protein>
<evidence type="ECO:0000313" key="1">
    <source>
        <dbReference type="EMBL" id="CBW14479.1"/>
    </source>
</evidence>
<gene>
    <name evidence="1" type="ordered locus">PARA_03720</name>
</gene>
<dbReference type="Proteomes" id="UP000007052">
    <property type="component" value="Chromosome"/>
</dbReference>
<evidence type="ECO:0000313" key="2">
    <source>
        <dbReference type="Proteomes" id="UP000007052"/>
    </source>
</evidence>
<organism evidence="1 2">
    <name type="scientific">Haemophilus parainfluenzae (strain T3T1)</name>
    <dbReference type="NCBI Taxonomy" id="862965"/>
    <lineage>
        <taxon>Bacteria</taxon>
        <taxon>Pseudomonadati</taxon>
        <taxon>Pseudomonadota</taxon>
        <taxon>Gammaproteobacteria</taxon>
        <taxon>Pasteurellales</taxon>
        <taxon>Pasteurellaceae</taxon>
        <taxon>Haemophilus</taxon>
    </lineage>
</organism>
<dbReference type="InterPro" id="IPR011990">
    <property type="entry name" value="TPR-like_helical_dom_sf"/>
</dbReference>
<dbReference type="KEGG" id="hpr:PARA_03720"/>
<dbReference type="Pfam" id="PF13174">
    <property type="entry name" value="TPR_6"/>
    <property type="match status" value="1"/>
</dbReference>